<organism evidence="4 5">
    <name type="scientific">Petrolisthes cinctipes</name>
    <name type="common">Flat porcelain crab</name>
    <dbReference type="NCBI Taxonomy" id="88211"/>
    <lineage>
        <taxon>Eukaryota</taxon>
        <taxon>Metazoa</taxon>
        <taxon>Ecdysozoa</taxon>
        <taxon>Arthropoda</taxon>
        <taxon>Crustacea</taxon>
        <taxon>Multicrustacea</taxon>
        <taxon>Malacostraca</taxon>
        <taxon>Eumalacostraca</taxon>
        <taxon>Eucarida</taxon>
        <taxon>Decapoda</taxon>
        <taxon>Pleocyemata</taxon>
        <taxon>Anomura</taxon>
        <taxon>Galatheoidea</taxon>
        <taxon>Porcellanidae</taxon>
        <taxon>Petrolisthes</taxon>
    </lineage>
</organism>
<name>A0AAE1FMA0_PETCI</name>
<dbReference type="GO" id="GO:0005975">
    <property type="term" value="P:carbohydrate metabolic process"/>
    <property type="evidence" value="ECO:0007669"/>
    <property type="project" value="InterPro"/>
</dbReference>
<evidence type="ECO:0000259" key="3">
    <source>
        <dbReference type="PROSITE" id="PS51910"/>
    </source>
</evidence>
<feature type="chain" id="PRO_5042240887" description="GH18 domain-containing protein" evidence="2">
    <location>
        <begin position="38"/>
        <end position="648"/>
    </location>
</feature>
<dbReference type="InterPro" id="IPR001223">
    <property type="entry name" value="Glyco_hydro18_cat"/>
</dbReference>
<dbReference type="GO" id="GO:0005576">
    <property type="term" value="C:extracellular region"/>
    <property type="evidence" value="ECO:0007669"/>
    <property type="project" value="TreeGrafter"/>
</dbReference>
<feature type="signal peptide" evidence="2">
    <location>
        <begin position="1"/>
        <end position="37"/>
    </location>
</feature>
<sequence>MDDGALVGRGGGAELLNACMITMWTTLLHLSLILAAAQSCGEVRPRAEVLCYYSGALPVSSSSLDPCLCTVIVAGPATLDNTFRPVSDIDFTELASLKTTNPHLKIVASLGGSRMKGETFSLLTSSVEGLANFTQGASDFINEMGLDGLEMDWRWPGQQGGAKDRQDLTTLMKVLRLVLDQQGHRVRRSDLTQQQHEDDTTTTTTTELYTTVQDDTITITTSDDYTTIPTVEDYYTTIAADEELETVTPSMENENTAEYPTTIQDIPTITEEPARTTVTTESWTESVTEYIQSLITTIIPDLSQQEEEDSLGSDYLVLDTGSEYEVTLRPFHDQVRVRGQKVKDITTKLVPYFRNNNNNNKGTGKSKPEPSPELPNRGRVKFRDYYTAKTIPTTTVPNSTTSITSKPEGWKLARKDDEDKEEALLLALEEDRQRPTNILMLTVAPKPEYIVKGYDLKELAKIVDWFSLPTHNLTEEAREEGQHETFHHTRLMGVSDLQNADSLVDLVAGLGVPLDHLVLGIPTMAALFTLQNTTLTTPRSPALQAPTFIPYPQVCQMVRGENMTVERDEDLTAPYAFSNTTWLAFDDPTSVKIKTLTSLSDDDETNDNLPLHQAQKKSTNNSLPHDAAKKKSTNNSLPRHENAGETNS</sequence>
<feature type="compositionally biased region" description="Basic and acidic residues" evidence="1">
    <location>
        <begin position="638"/>
        <end position="648"/>
    </location>
</feature>
<dbReference type="AlphaFoldDB" id="A0AAE1FMA0"/>
<evidence type="ECO:0000313" key="4">
    <source>
        <dbReference type="EMBL" id="KAK3876870.1"/>
    </source>
</evidence>
<dbReference type="GO" id="GO:0004568">
    <property type="term" value="F:chitinase activity"/>
    <property type="evidence" value="ECO:0007669"/>
    <property type="project" value="TreeGrafter"/>
</dbReference>
<dbReference type="PROSITE" id="PS51910">
    <property type="entry name" value="GH18_2"/>
    <property type="match status" value="1"/>
</dbReference>
<dbReference type="InterPro" id="IPR050314">
    <property type="entry name" value="Glycosyl_Hydrlase_18"/>
</dbReference>
<keyword evidence="5" id="KW-1185">Reference proteome</keyword>
<gene>
    <name evidence="4" type="ORF">Pcinc_018368</name>
</gene>
<reference evidence="4" key="1">
    <citation type="submission" date="2023-10" db="EMBL/GenBank/DDBJ databases">
        <title>Genome assemblies of two species of porcelain crab, Petrolisthes cinctipes and Petrolisthes manimaculis (Anomura: Porcellanidae).</title>
        <authorList>
            <person name="Angst P."/>
        </authorList>
    </citation>
    <scope>NUCLEOTIDE SEQUENCE</scope>
    <source>
        <strain evidence="4">PB745_01</strain>
        <tissue evidence="4">Gill</tissue>
    </source>
</reference>
<protein>
    <recommendedName>
        <fullName evidence="3">GH18 domain-containing protein</fullName>
    </recommendedName>
</protein>
<dbReference type="InterPro" id="IPR017853">
    <property type="entry name" value="GH"/>
</dbReference>
<accession>A0AAE1FMA0</accession>
<dbReference type="EMBL" id="JAWQEG010001762">
    <property type="protein sequence ID" value="KAK3876870.1"/>
    <property type="molecule type" value="Genomic_DNA"/>
</dbReference>
<keyword evidence="2" id="KW-0732">Signal</keyword>
<feature type="region of interest" description="Disordered" evidence="1">
    <location>
        <begin position="352"/>
        <end position="378"/>
    </location>
</feature>
<evidence type="ECO:0000313" key="5">
    <source>
        <dbReference type="Proteomes" id="UP001286313"/>
    </source>
</evidence>
<dbReference type="InterPro" id="IPR011583">
    <property type="entry name" value="Chitinase_II/V-like_cat"/>
</dbReference>
<proteinExistence type="predicted"/>
<dbReference type="PANTHER" id="PTHR11177">
    <property type="entry name" value="CHITINASE"/>
    <property type="match status" value="1"/>
</dbReference>
<evidence type="ECO:0000256" key="2">
    <source>
        <dbReference type="SAM" id="SignalP"/>
    </source>
</evidence>
<dbReference type="PANTHER" id="PTHR11177:SF235">
    <property type="entry name" value="CHITINASE-LIKE PROTEIN IDGF1-RELATED"/>
    <property type="match status" value="1"/>
</dbReference>
<feature type="domain" description="GH18" evidence="3">
    <location>
        <begin position="47"/>
        <end position="183"/>
    </location>
</feature>
<dbReference type="Proteomes" id="UP001286313">
    <property type="component" value="Unassembled WGS sequence"/>
</dbReference>
<dbReference type="Pfam" id="PF00704">
    <property type="entry name" value="Glyco_hydro_18"/>
    <property type="match status" value="2"/>
</dbReference>
<dbReference type="GO" id="GO:0006032">
    <property type="term" value="P:chitin catabolic process"/>
    <property type="evidence" value="ECO:0007669"/>
    <property type="project" value="TreeGrafter"/>
</dbReference>
<dbReference type="SMART" id="SM00636">
    <property type="entry name" value="Glyco_18"/>
    <property type="match status" value="1"/>
</dbReference>
<dbReference type="GO" id="GO:0008061">
    <property type="term" value="F:chitin binding"/>
    <property type="evidence" value="ECO:0007669"/>
    <property type="project" value="InterPro"/>
</dbReference>
<dbReference type="Gene3D" id="3.20.20.80">
    <property type="entry name" value="Glycosidases"/>
    <property type="match status" value="2"/>
</dbReference>
<feature type="region of interest" description="Disordered" evidence="1">
    <location>
        <begin position="600"/>
        <end position="648"/>
    </location>
</feature>
<evidence type="ECO:0000256" key="1">
    <source>
        <dbReference type="SAM" id="MobiDB-lite"/>
    </source>
</evidence>
<dbReference type="SUPFAM" id="SSF51445">
    <property type="entry name" value="(Trans)glycosidases"/>
    <property type="match status" value="2"/>
</dbReference>
<comment type="caution">
    <text evidence="4">The sequence shown here is derived from an EMBL/GenBank/DDBJ whole genome shotgun (WGS) entry which is preliminary data.</text>
</comment>